<name>A0A2A6B2H2_PRIPA</name>
<feature type="compositionally biased region" description="Acidic residues" evidence="2">
    <location>
        <begin position="304"/>
        <end position="322"/>
    </location>
</feature>
<feature type="compositionally biased region" description="Basic and acidic residues" evidence="2">
    <location>
        <begin position="436"/>
        <end position="461"/>
    </location>
</feature>
<feature type="region of interest" description="Disordered" evidence="2">
    <location>
        <begin position="586"/>
        <end position="662"/>
    </location>
</feature>
<reference evidence="4" key="2">
    <citation type="submission" date="2022-06" db="UniProtKB">
        <authorList>
            <consortium name="EnsemblMetazoa"/>
        </authorList>
    </citation>
    <scope>IDENTIFICATION</scope>
    <source>
        <strain evidence="4">PS312</strain>
    </source>
</reference>
<evidence type="ECO:0000256" key="1">
    <source>
        <dbReference type="SAM" id="Coils"/>
    </source>
</evidence>
<feature type="coiled-coil region" evidence="1">
    <location>
        <begin position="496"/>
        <end position="523"/>
    </location>
</feature>
<evidence type="ECO:0000313" key="5">
    <source>
        <dbReference type="Proteomes" id="UP000005239"/>
    </source>
</evidence>
<dbReference type="GO" id="GO:0034472">
    <property type="term" value="P:snRNA 3'-end processing"/>
    <property type="evidence" value="ECO:0000318"/>
    <property type="project" value="GO_Central"/>
</dbReference>
<feature type="compositionally biased region" description="Basic and acidic residues" evidence="2">
    <location>
        <begin position="323"/>
        <end position="333"/>
    </location>
</feature>
<accession>A0A2A6B2H2</accession>
<dbReference type="Proteomes" id="UP000005239">
    <property type="component" value="Unassembled WGS sequence"/>
</dbReference>
<feature type="compositionally biased region" description="Basic and acidic residues" evidence="2">
    <location>
        <begin position="586"/>
        <end position="659"/>
    </location>
</feature>
<keyword evidence="1" id="KW-0175">Coiled coil</keyword>
<dbReference type="InterPro" id="IPR046471">
    <property type="entry name" value="IntS14_C"/>
</dbReference>
<dbReference type="InterPro" id="IPR039841">
    <property type="entry name" value="INTS14"/>
</dbReference>
<organism evidence="4 5">
    <name type="scientific">Pristionchus pacificus</name>
    <name type="common">Parasitic nematode worm</name>
    <dbReference type="NCBI Taxonomy" id="54126"/>
    <lineage>
        <taxon>Eukaryota</taxon>
        <taxon>Metazoa</taxon>
        <taxon>Ecdysozoa</taxon>
        <taxon>Nematoda</taxon>
        <taxon>Chromadorea</taxon>
        <taxon>Rhabditida</taxon>
        <taxon>Rhabditina</taxon>
        <taxon>Diplogasteromorpha</taxon>
        <taxon>Diplogasteroidea</taxon>
        <taxon>Neodiplogasteridae</taxon>
        <taxon>Pristionchus</taxon>
    </lineage>
</organism>
<dbReference type="OrthoDB" id="5792636at2759"/>
<dbReference type="PANTHER" id="PTHR13532">
    <property type="match status" value="1"/>
</dbReference>
<keyword evidence="5" id="KW-1185">Reference proteome</keyword>
<gene>
    <name evidence="4" type="primary">WBGene00113019</name>
</gene>
<dbReference type="EnsemblMetazoa" id="PPA23465.1">
    <property type="protein sequence ID" value="PPA23465.1"/>
    <property type="gene ID" value="WBGene00113019"/>
</dbReference>
<dbReference type="Pfam" id="PF20504">
    <property type="entry name" value="IntS14_C"/>
    <property type="match status" value="1"/>
</dbReference>
<evidence type="ECO:0000259" key="3">
    <source>
        <dbReference type="Pfam" id="PF20504"/>
    </source>
</evidence>
<sequence>MGYLIAVDQSLSMGGTLDGRVRKKINGILEKSRFEIAADIVESLLHCAGRLNVEPVVHLYRIGDTFLNLGEVSSVEDVVTMITKDDGKDVELFGCVNMGRFMAFTHDHLNPTVEDKIIVLTDSSHFQGDVNYGVSCETRFIIVNTNKKCMNPMQLEELDEIAASSVGFEVSPKNESLYHHFFVGDFPSIHELSTSVFDEMFEMSAYTLQMGHMTTQIKIVSRFQIGHTFVAPNIDKINIIGFVRPPALMNMESTGSHFVHPVFYENPVEDADDSVAVPVAAAVADEPESEDDIIISSSSSSSSSDEDLTEIEEEVSDREDDDTARRAREREQPRTSFIPTKALSATDISAHISKSSPDDDINLPDFVPPTKPVAPAPVVAPVEPAVSTAPKRKYKVISRSSGVEKEYIPGQTSAAAAAAAAAPIDIPSPAFEPLEDEKKVSPVSDKKRGDEKRRSDEKKGDTPPPPKKTKIITRTVPKNKKDPKKELLKKKRAAYLKALKIDAARAKRELEKIDREVRRQNGIKEPKEGEEPEKKAREEYDRVCLLDDVALHIVVKSDDEFSEGPWSPVDGEFSDLVMYQKVKDEMNGKTKKEDCEENMKDEEEKTVKVEEGEVKEGEEKMEGEKKVNTTEKKEIEKDEVMKEEKVEERMKDGEKKVEKMDEDDNEGVVTVLPTPFRPSKRARYTRIIPGFTAPYLVQMLAEAMRLEEMFAVCLLDNGEYGVLSYDQNSEGDDLLCFSTIVDQDKMPLIIPHFSQLLSHFDDTNEVDNFYISQQVGENPSYILARSNWTSEEGIEADMVRIRKNLKKAPERISHFYVDVNRMRAHAYCVCMESRLSAVADMIIAEAKDFGALAVKHAEYVATHYRKKVKWTELKEIQIPDF</sequence>
<proteinExistence type="predicted"/>
<protein>
    <recommendedName>
        <fullName evidence="3">Integrator complex subunit 14 C-terminal domain-containing protein</fullName>
    </recommendedName>
</protein>
<dbReference type="GO" id="GO:0032039">
    <property type="term" value="C:integrator complex"/>
    <property type="evidence" value="ECO:0007669"/>
    <property type="project" value="InterPro"/>
</dbReference>
<dbReference type="AlphaFoldDB" id="A0A2A6B2H2"/>
<feature type="domain" description="Integrator complex subunit 14 C-terminal" evidence="3">
    <location>
        <begin position="788"/>
        <end position="868"/>
    </location>
</feature>
<feature type="compositionally biased region" description="Low complexity" evidence="2">
    <location>
        <begin position="294"/>
        <end position="303"/>
    </location>
</feature>
<feature type="compositionally biased region" description="Basic residues" evidence="2">
    <location>
        <begin position="467"/>
        <end position="478"/>
    </location>
</feature>
<reference evidence="5" key="1">
    <citation type="journal article" date="2008" name="Nat. Genet.">
        <title>The Pristionchus pacificus genome provides a unique perspective on nematode lifestyle and parasitism.</title>
        <authorList>
            <person name="Dieterich C."/>
            <person name="Clifton S.W."/>
            <person name="Schuster L.N."/>
            <person name="Chinwalla A."/>
            <person name="Delehaunty K."/>
            <person name="Dinkelacker I."/>
            <person name="Fulton L."/>
            <person name="Fulton R."/>
            <person name="Godfrey J."/>
            <person name="Minx P."/>
            <person name="Mitreva M."/>
            <person name="Roeseler W."/>
            <person name="Tian H."/>
            <person name="Witte H."/>
            <person name="Yang S.P."/>
            <person name="Wilson R.K."/>
            <person name="Sommer R.J."/>
        </authorList>
    </citation>
    <scope>NUCLEOTIDE SEQUENCE [LARGE SCALE GENOMIC DNA]</scope>
    <source>
        <strain evidence="5">PS312</strain>
    </source>
</reference>
<dbReference type="PANTHER" id="PTHR13532:SF3">
    <property type="entry name" value="INTEGRATOR COMPLEX SUBUNIT 14"/>
    <property type="match status" value="1"/>
</dbReference>
<evidence type="ECO:0000313" key="4">
    <source>
        <dbReference type="EnsemblMetazoa" id="PPA23465.1"/>
    </source>
</evidence>
<feature type="region of interest" description="Disordered" evidence="2">
    <location>
        <begin position="427"/>
        <end position="489"/>
    </location>
</feature>
<feature type="region of interest" description="Disordered" evidence="2">
    <location>
        <begin position="283"/>
        <end position="338"/>
    </location>
</feature>
<accession>A0A8R1UH61</accession>
<evidence type="ECO:0000256" key="2">
    <source>
        <dbReference type="SAM" id="MobiDB-lite"/>
    </source>
</evidence>